<dbReference type="FunFam" id="3.10.50.40:FF:000001">
    <property type="entry name" value="Trigger factor"/>
    <property type="match status" value="1"/>
</dbReference>
<accession>A0A6A8M7I9</accession>
<evidence type="ECO:0000256" key="4">
    <source>
        <dbReference type="ARBA" id="ARBA00022618"/>
    </source>
</evidence>
<evidence type="ECO:0000313" key="13">
    <source>
        <dbReference type="EMBL" id="MST68259.1"/>
    </source>
</evidence>
<dbReference type="GO" id="GO:0015031">
    <property type="term" value="P:protein transport"/>
    <property type="evidence" value="ECO:0007669"/>
    <property type="project" value="InterPro"/>
</dbReference>
<dbReference type="InterPro" id="IPR005215">
    <property type="entry name" value="Trig_fac"/>
</dbReference>
<dbReference type="GO" id="GO:0003755">
    <property type="term" value="F:peptidyl-prolyl cis-trans isomerase activity"/>
    <property type="evidence" value="ECO:0007669"/>
    <property type="project" value="UniProtKB-KW"/>
</dbReference>
<evidence type="ECO:0000256" key="1">
    <source>
        <dbReference type="ARBA" id="ARBA00000971"/>
    </source>
</evidence>
<keyword evidence="5 10" id="KW-0697">Rotamase</keyword>
<feature type="transmembrane region" description="Helical" evidence="11">
    <location>
        <begin position="21"/>
        <end position="39"/>
    </location>
</feature>
<evidence type="ECO:0000256" key="7">
    <source>
        <dbReference type="ARBA" id="ARBA00023235"/>
    </source>
</evidence>
<comment type="subcellular location">
    <subcellularLocation>
        <location evidence="2">Cytoplasm</location>
    </subcellularLocation>
</comment>
<evidence type="ECO:0000256" key="9">
    <source>
        <dbReference type="ARBA" id="ARBA00024849"/>
    </source>
</evidence>
<keyword evidence="4" id="KW-0132">Cell division</keyword>
<keyword evidence="6" id="KW-0143">Chaperone</keyword>
<comment type="catalytic activity">
    <reaction evidence="1 10">
        <text>[protein]-peptidylproline (omega=180) = [protein]-peptidylproline (omega=0)</text>
        <dbReference type="Rhea" id="RHEA:16237"/>
        <dbReference type="Rhea" id="RHEA-COMP:10747"/>
        <dbReference type="Rhea" id="RHEA-COMP:10748"/>
        <dbReference type="ChEBI" id="CHEBI:83833"/>
        <dbReference type="ChEBI" id="CHEBI:83834"/>
        <dbReference type="EC" id="5.2.1.8"/>
    </reaction>
</comment>
<reference evidence="13" key="1">
    <citation type="submission" date="2019-09" db="EMBL/GenBank/DDBJ databases">
        <title>In-depth cultivation of the pig gut microbiome towards novel bacterial diversity and tailored functional studies.</title>
        <authorList>
            <person name="Wylensek D."/>
            <person name="Hitch T.C.A."/>
            <person name="Clavel T."/>
        </authorList>
    </citation>
    <scope>NUCLEOTIDE SEQUENCE</scope>
    <source>
        <strain evidence="13">RF-744-FAT-WT-3</strain>
    </source>
</reference>
<comment type="function">
    <text evidence="9">Involved in protein export. Acts as a chaperone by maintaining the newly synthesized protein in an open conformation. Functions as a peptidyl-prolyl cis-trans isomerase.</text>
</comment>
<keyword evidence="11" id="KW-0472">Membrane</keyword>
<dbReference type="SUPFAM" id="SSF54534">
    <property type="entry name" value="FKBP-like"/>
    <property type="match status" value="1"/>
</dbReference>
<sequence length="376" mass="42023">MLEYIRLFIIEEYTDMNRKTVLKIFAVSLSAMMIVTLTSCGGAKVPDEYNYDLSKYVKLGKTSGISYEKTAVQVSDADVQSQIDSEIAAAVQTKKVKEGTVAADSTVNIDYVGKIDGKKFSGGSAKDVEVNIAENNFIDGFASAIIGHKVGDKFDVNLTFPSNYSDSSVAGKQAVFTITVNSLTVKETPEYNDEFVKKNTKYKTTAQYEAAIRKNLKKQAEEQARSADTQQVFSKILNDSQVKKYPEKELNEKYNKIIDSYKKAAKTNDMSLEKYVQSSTGMSVKDLKKQAHEAAKNMVKQELVLHALAEKYDVKITSGEYNDYLDKLLKTAGYSKDDFKQATGTTIEEYAEENNLYDSMLYDKVMKQVMKKSVAK</sequence>
<dbReference type="InterPro" id="IPR027304">
    <property type="entry name" value="Trigger_fact/SurA_dom_sf"/>
</dbReference>
<dbReference type="Gene3D" id="1.10.3120.10">
    <property type="entry name" value="Trigger factor, C-terminal domain"/>
    <property type="match status" value="1"/>
</dbReference>
<comment type="caution">
    <text evidence="13">The sequence shown here is derived from an EMBL/GenBank/DDBJ whole genome shotgun (WGS) entry which is preliminary data.</text>
</comment>
<proteinExistence type="inferred from homology"/>
<evidence type="ECO:0000256" key="3">
    <source>
        <dbReference type="ARBA" id="ARBA00005464"/>
    </source>
</evidence>
<dbReference type="Pfam" id="PF05698">
    <property type="entry name" value="Trigger_C"/>
    <property type="match status" value="1"/>
</dbReference>
<dbReference type="EC" id="5.2.1.8" evidence="10"/>
<comment type="similarity">
    <text evidence="3">Belongs to the FKBP-type PPIase family. Tig subfamily.</text>
</comment>
<dbReference type="Pfam" id="PF00254">
    <property type="entry name" value="FKBP_C"/>
    <property type="match status" value="1"/>
</dbReference>
<name>A0A6A8M7I9_9FIRM</name>
<dbReference type="GO" id="GO:0005737">
    <property type="term" value="C:cytoplasm"/>
    <property type="evidence" value="ECO:0007669"/>
    <property type="project" value="UniProtKB-SubCell"/>
</dbReference>
<dbReference type="SUPFAM" id="SSF109998">
    <property type="entry name" value="Triger factor/SurA peptide-binding domain-like"/>
    <property type="match status" value="1"/>
</dbReference>
<dbReference type="EMBL" id="VUNB01000001">
    <property type="protein sequence ID" value="MST68259.1"/>
    <property type="molecule type" value="Genomic_DNA"/>
</dbReference>
<keyword evidence="11" id="KW-1133">Transmembrane helix</keyword>
<protein>
    <recommendedName>
        <fullName evidence="10">peptidylprolyl isomerase</fullName>
        <ecNumber evidence="10">5.2.1.8</ecNumber>
    </recommendedName>
</protein>
<evidence type="ECO:0000256" key="2">
    <source>
        <dbReference type="ARBA" id="ARBA00004496"/>
    </source>
</evidence>
<dbReference type="InterPro" id="IPR008880">
    <property type="entry name" value="Trigger_fac_C"/>
</dbReference>
<dbReference type="AlphaFoldDB" id="A0A6A8M7I9"/>
<evidence type="ECO:0000256" key="6">
    <source>
        <dbReference type="ARBA" id="ARBA00023186"/>
    </source>
</evidence>
<dbReference type="InterPro" id="IPR001179">
    <property type="entry name" value="PPIase_FKBP_dom"/>
</dbReference>
<evidence type="ECO:0000259" key="12">
    <source>
        <dbReference type="PROSITE" id="PS50059"/>
    </source>
</evidence>
<feature type="domain" description="PPIase FKBP-type" evidence="12">
    <location>
        <begin position="104"/>
        <end position="186"/>
    </location>
</feature>
<evidence type="ECO:0000256" key="5">
    <source>
        <dbReference type="ARBA" id="ARBA00023110"/>
    </source>
</evidence>
<dbReference type="GO" id="GO:0051301">
    <property type="term" value="P:cell division"/>
    <property type="evidence" value="ECO:0007669"/>
    <property type="project" value="UniProtKB-KW"/>
</dbReference>
<dbReference type="InterPro" id="IPR046357">
    <property type="entry name" value="PPIase_dom_sf"/>
</dbReference>
<keyword evidence="11" id="KW-0812">Transmembrane</keyword>
<evidence type="ECO:0000256" key="10">
    <source>
        <dbReference type="PROSITE-ProRule" id="PRU00277"/>
    </source>
</evidence>
<dbReference type="NCBIfam" id="TIGR00115">
    <property type="entry name" value="tig"/>
    <property type="match status" value="1"/>
</dbReference>
<dbReference type="GO" id="GO:0006457">
    <property type="term" value="P:protein folding"/>
    <property type="evidence" value="ECO:0007669"/>
    <property type="project" value="InterPro"/>
</dbReference>
<keyword evidence="8" id="KW-0131">Cell cycle</keyword>
<dbReference type="InterPro" id="IPR037041">
    <property type="entry name" value="Trigger_fac_C_sf"/>
</dbReference>
<keyword evidence="7 10" id="KW-0413">Isomerase</keyword>
<evidence type="ECO:0000256" key="8">
    <source>
        <dbReference type="ARBA" id="ARBA00023306"/>
    </source>
</evidence>
<dbReference type="PROSITE" id="PS50059">
    <property type="entry name" value="FKBP_PPIASE"/>
    <property type="match status" value="1"/>
</dbReference>
<gene>
    <name evidence="13" type="primary">tig</name>
    <name evidence="13" type="ORF">FYJ66_01370</name>
</gene>
<organism evidence="13">
    <name type="scientific">Baileyella intestinalis</name>
    <dbReference type="NCBI Taxonomy" id="2606709"/>
    <lineage>
        <taxon>Bacteria</taxon>
        <taxon>Bacillati</taxon>
        <taxon>Bacillota</taxon>
        <taxon>Clostridia</taxon>
        <taxon>Peptostreptococcales</taxon>
        <taxon>Anaerovoracaceae</taxon>
        <taxon>Baileyella</taxon>
    </lineage>
</organism>
<evidence type="ECO:0000256" key="11">
    <source>
        <dbReference type="SAM" id="Phobius"/>
    </source>
</evidence>
<dbReference type="Gene3D" id="3.10.50.40">
    <property type="match status" value="1"/>
</dbReference>